<dbReference type="AlphaFoldDB" id="A0A031WHZ3"/>
<evidence type="ECO:0000313" key="2">
    <source>
        <dbReference type="EMBL" id="CDS87409.1"/>
    </source>
</evidence>
<reference evidence="2" key="1">
    <citation type="submission" date="2014-07" db="EMBL/GenBank/DDBJ databases">
        <authorList>
            <person name="Monot Marc"/>
        </authorList>
    </citation>
    <scope>NUCLEOTIDE SEQUENCE</scope>
    <source>
        <strain evidence="3">7032989</strain>
        <strain evidence="1">7032994</strain>
    </source>
</reference>
<evidence type="ECO:0000313" key="1">
    <source>
        <dbReference type="EMBL" id="CDS84055.1"/>
    </source>
</evidence>
<dbReference type="EMBL" id="LK932516">
    <property type="protein sequence ID" value="CDS87409.1"/>
    <property type="molecule type" value="Genomic_DNA"/>
</dbReference>
<dbReference type="Proteomes" id="UP000411588">
    <property type="component" value="Unassembled WGS sequence"/>
</dbReference>
<sequence>MMFDRGKWNKLDYNELLEYMMSIQDIKYRDFNKKLIPGTENIIGIRVPNLRKLSKEISQGNWKEFLEVAEDTYYEEVRLQGMVIGNINSNFEETLYYVKRFIPKIDNWSVCDGFCSDLKSMKKYKENMYDILKKYVYSKNPWEIRFALVMFLIYYVDDKHIKEIFEYCNNIQSEEYYVKMGMAWLLSICFIKCEEETFLYIKNNNLDDFTYNKMLQKIIESNRVDLEKKNIIRSMKRKTRRC</sequence>
<dbReference type="PANTHER" id="PTHR34070">
    <property type="entry name" value="ARMADILLO-TYPE FOLD"/>
    <property type="match status" value="1"/>
</dbReference>
<gene>
    <name evidence="3" type="ORF">BN1095_1200023</name>
    <name evidence="2" type="ORF">BN1096_620022</name>
    <name evidence="1" type="ORF">BN1097_250022</name>
    <name evidence="4" type="ORF">SAMEA1402399_02329</name>
</gene>
<dbReference type="PANTHER" id="PTHR34070:SF1">
    <property type="entry name" value="DNA ALKYLATION REPAIR PROTEIN"/>
    <property type="match status" value="1"/>
</dbReference>
<dbReference type="Gene3D" id="1.25.10.90">
    <property type="match status" value="1"/>
</dbReference>
<evidence type="ECO:0000313" key="4">
    <source>
        <dbReference type="EMBL" id="VFD32951.1"/>
    </source>
</evidence>
<dbReference type="PATRIC" id="fig|1496.1373.peg.2268"/>
<proteinExistence type="predicted"/>
<evidence type="ECO:0000313" key="5">
    <source>
        <dbReference type="Proteomes" id="UP000411588"/>
    </source>
</evidence>
<protein>
    <submittedName>
        <fullName evidence="4">DNA alkylation repair enzyme</fullName>
    </submittedName>
    <submittedName>
        <fullName evidence="2">Putative binding protein</fullName>
    </submittedName>
</protein>
<dbReference type="InterPro" id="IPR016024">
    <property type="entry name" value="ARM-type_fold"/>
</dbReference>
<organism evidence="2">
    <name type="scientific">Clostridioides difficile</name>
    <name type="common">Peptoclostridium difficile</name>
    <dbReference type="NCBI Taxonomy" id="1496"/>
    <lineage>
        <taxon>Bacteria</taxon>
        <taxon>Bacillati</taxon>
        <taxon>Bacillota</taxon>
        <taxon>Clostridia</taxon>
        <taxon>Peptostreptococcales</taxon>
        <taxon>Peptostreptococcaceae</taxon>
        <taxon>Clostridioides</taxon>
    </lineage>
</organism>
<reference evidence="4 5" key="2">
    <citation type="submission" date="2019-02" db="EMBL/GenBank/DDBJ databases">
        <authorList>
            <consortium name="Pathogen Informatics"/>
        </authorList>
    </citation>
    <scope>NUCLEOTIDE SEQUENCE [LARGE SCALE GENOMIC DNA]</scope>
    <source>
        <strain evidence="5">clo34</strain>
        <strain evidence="4">Clo34</strain>
    </source>
</reference>
<dbReference type="EMBL" id="CAADAN010000008">
    <property type="protein sequence ID" value="VFD32951.1"/>
    <property type="molecule type" value="Genomic_DNA"/>
</dbReference>
<dbReference type="EMBL" id="LK932762">
    <property type="protein sequence ID" value="CDS92832.1"/>
    <property type="molecule type" value="Genomic_DNA"/>
</dbReference>
<dbReference type="EMBL" id="LK932360">
    <property type="protein sequence ID" value="CDS84055.1"/>
    <property type="molecule type" value="Genomic_DNA"/>
</dbReference>
<evidence type="ECO:0000313" key="3">
    <source>
        <dbReference type="EMBL" id="CDS92832.1"/>
    </source>
</evidence>
<dbReference type="InterPro" id="IPR014825">
    <property type="entry name" value="DNA_alkylation"/>
</dbReference>
<dbReference type="CDD" id="cd06561">
    <property type="entry name" value="AlkD_like"/>
    <property type="match status" value="1"/>
</dbReference>
<dbReference type="SUPFAM" id="SSF48371">
    <property type="entry name" value="ARM repeat"/>
    <property type="match status" value="1"/>
</dbReference>
<dbReference type="Pfam" id="PF08713">
    <property type="entry name" value="DNA_alkylation"/>
    <property type="match status" value="1"/>
</dbReference>
<name>A0A031WHZ3_CLODI</name>
<accession>A0A031WHZ3</accession>
<dbReference type="RefSeq" id="WP_016729563.1">
    <property type="nucleotide sequence ID" value="NZ_BAABSG010000005.1"/>
</dbReference>